<organism evidence="1 2">
    <name type="scientific">Paraburkholderia domus</name>
    <dbReference type="NCBI Taxonomy" id="2793075"/>
    <lineage>
        <taxon>Bacteria</taxon>
        <taxon>Pseudomonadati</taxon>
        <taxon>Pseudomonadota</taxon>
        <taxon>Betaproteobacteria</taxon>
        <taxon>Burkholderiales</taxon>
        <taxon>Burkholderiaceae</taxon>
        <taxon>Paraburkholderia</taxon>
    </lineage>
</organism>
<name>A0A9N8R6E4_9BURK</name>
<accession>A0A9N8R6E4</accession>
<dbReference type="Proteomes" id="UP000675121">
    <property type="component" value="Unassembled WGS sequence"/>
</dbReference>
<protein>
    <submittedName>
        <fullName evidence="1">Uncharacterized protein</fullName>
    </submittedName>
</protein>
<comment type="caution">
    <text evidence="1">The sequence shown here is derived from an EMBL/GenBank/DDBJ whole genome shotgun (WGS) entry which is preliminary data.</text>
</comment>
<evidence type="ECO:0000313" key="2">
    <source>
        <dbReference type="Proteomes" id="UP000675121"/>
    </source>
</evidence>
<reference evidence="1" key="1">
    <citation type="submission" date="2021-02" db="EMBL/GenBank/DDBJ databases">
        <authorList>
            <person name="Vanwijnsberghe S."/>
        </authorList>
    </citation>
    <scope>NUCLEOTIDE SEQUENCE</scope>
    <source>
        <strain evidence="1">R-70211</strain>
    </source>
</reference>
<evidence type="ECO:0000313" key="1">
    <source>
        <dbReference type="EMBL" id="CAE6967446.1"/>
    </source>
</evidence>
<dbReference type="AlphaFoldDB" id="A0A9N8R6E4"/>
<keyword evidence="2" id="KW-1185">Reference proteome</keyword>
<sequence>MIESLDITGRQFVSTVKWDSLRELGAQLF</sequence>
<gene>
    <name evidence="1" type="ORF">R70211_07489</name>
</gene>
<proteinExistence type="predicted"/>
<dbReference type="EMBL" id="CAJNAS010000043">
    <property type="protein sequence ID" value="CAE6967446.1"/>
    <property type="molecule type" value="Genomic_DNA"/>
</dbReference>